<gene>
    <name evidence="1" type="ORF">HNP98_003369</name>
</gene>
<dbReference type="InterPro" id="IPR008969">
    <property type="entry name" value="CarboxyPept-like_regulatory"/>
</dbReference>
<protein>
    <recommendedName>
        <fullName evidence="3">Carboxypeptidase-like regulatory domain-containing protein</fullName>
    </recommendedName>
</protein>
<evidence type="ECO:0008006" key="3">
    <source>
        <dbReference type="Google" id="ProtNLM"/>
    </source>
</evidence>
<dbReference type="EMBL" id="JABSNP010000018">
    <property type="protein sequence ID" value="NRT20525.1"/>
    <property type="molecule type" value="Genomic_DNA"/>
</dbReference>
<dbReference type="SUPFAM" id="SSF49464">
    <property type="entry name" value="Carboxypeptidase regulatory domain-like"/>
    <property type="match status" value="1"/>
</dbReference>
<evidence type="ECO:0000313" key="2">
    <source>
        <dbReference type="Proteomes" id="UP000779507"/>
    </source>
</evidence>
<dbReference type="Proteomes" id="UP000779507">
    <property type="component" value="Unassembled WGS sequence"/>
</dbReference>
<reference evidence="1 2" key="1">
    <citation type="submission" date="2020-05" db="EMBL/GenBank/DDBJ databases">
        <title>Genomic Encyclopedia of Type Strains, Phase IV (KMG-V): Genome sequencing to study the core and pangenomes of soil and plant-associated prokaryotes.</title>
        <authorList>
            <person name="Whitman W."/>
        </authorList>
    </citation>
    <scope>NUCLEOTIDE SEQUENCE [LARGE SCALE GENOMIC DNA]</scope>
    <source>
        <strain evidence="1 2">9A</strain>
    </source>
</reference>
<keyword evidence="2" id="KW-1185">Reference proteome</keyword>
<name>A0ABX2FVV8_9BACT</name>
<proteinExistence type="predicted"/>
<accession>A0ABX2FVV8</accession>
<dbReference type="RefSeq" id="WP_173811297.1">
    <property type="nucleotide sequence ID" value="NZ_JABSNP010000018.1"/>
</dbReference>
<comment type="caution">
    <text evidence="1">The sequence shown here is derived from an EMBL/GenBank/DDBJ whole genome shotgun (WGS) entry which is preliminary data.</text>
</comment>
<organism evidence="1 2">
    <name type="scientific">Hymenobacter caeli</name>
    <dbReference type="NCBI Taxonomy" id="2735894"/>
    <lineage>
        <taxon>Bacteria</taxon>
        <taxon>Pseudomonadati</taxon>
        <taxon>Bacteroidota</taxon>
        <taxon>Cytophagia</taxon>
        <taxon>Cytophagales</taxon>
        <taxon>Hymenobacteraceae</taxon>
        <taxon>Hymenobacter</taxon>
    </lineage>
</organism>
<evidence type="ECO:0000313" key="1">
    <source>
        <dbReference type="EMBL" id="NRT20525.1"/>
    </source>
</evidence>
<sequence length="154" mass="15569">MLLTALALAGPALGQSKALRTNALALNEPRGSAGPAAPASAAPVAATKELTGRVETAHGALPGAVVRLASSGQSCVTDAQGNFHFAVPANAGPLGAVATYAGFADVSTTLAPGGAPAVVQLLTPIAIKMGRKQQLKTYLKTARREVRHDLRQIK</sequence>